<organism evidence="2 3">
    <name type="scientific">Megamonas funiformis YIT 11815</name>
    <dbReference type="NCBI Taxonomy" id="742816"/>
    <lineage>
        <taxon>Bacteria</taxon>
        <taxon>Bacillati</taxon>
        <taxon>Bacillota</taxon>
        <taxon>Negativicutes</taxon>
        <taxon>Selenomonadales</taxon>
        <taxon>Selenomonadaceae</taxon>
        <taxon>Megamonas</taxon>
    </lineage>
</organism>
<dbReference type="SUPFAM" id="SSF68906">
    <property type="entry name" value="SAP domain"/>
    <property type="match status" value="1"/>
</dbReference>
<reference evidence="2 3" key="1">
    <citation type="submission" date="2012-01" db="EMBL/GenBank/DDBJ databases">
        <title>The Genome Sequence of Megamonas funiformis YIT 11815.</title>
        <authorList>
            <consortium name="The Broad Institute Genome Sequencing Platform"/>
            <person name="Earl A."/>
            <person name="Ward D."/>
            <person name="Feldgarden M."/>
            <person name="Gevers D."/>
            <person name="Morotomi M."/>
            <person name="Young S.K."/>
            <person name="Zeng Q."/>
            <person name="Gargeya S."/>
            <person name="Fitzgerald M."/>
            <person name="Haas B."/>
            <person name="Abouelleil A."/>
            <person name="Alvarado L."/>
            <person name="Arachchi H.M."/>
            <person name="Berlin A."/>
            <person name="Chapman S.B."/>
            <person name="Gearin G."/>
            <person name="Goldberg J."/>
            <person name="Griggs A."/>
            <person name="Gujja S."/>
            <person name="Hansen M."/>
            <person name="Heiman D."/>
            <person name="Howarth C."/>
            <person name="Larimer J."/>
            <person name="Lui A."/>
            <person name="MacDonald P.J.P."/>
            <person name="McCowen C."/>
            <person name="Montmayeur A."/>
            <person name="Murphy C."/>
            <person name="Neiman D."/>
            <person name="Pearson M."/>
            <person name="Priest M."/>
            <person name="Roberts A."/>
            <person name="Saif S."/>
            <person name="Shea T."/>
            <person name="Sisk P."/>
            <person name="Stolte C."/>
            <person name="Sykes S."/>
            <person name="Wortman J."/>
            <person name="Nusbaum C."/>
            <person name="Birren B."/>
        </authorList>
    </citation>
    <scope>NUCLEOTIDE SEQUENCE [LARGE SCALE GENOMIC DNA]</scope>
    <source>
        <strain evidence="2 3">YIT 11815</strain>
    </source>
</reference>
<dbReference type="Pfam" id="PF02037">
    <property type="entry name" value="SAP"/>
    <property type="match status" value="1"/>
</dbReference>
<accession>A0ABP2NL20</accession>
<dbReference type="GeneID" id="62778306"/>
<dbReference type="InterPro" id="IPR036361">
    <property type="entry name" value="SAP_dom_sf"/>
</dbReference>
<dbReference type="PROSITE" id="PS50800">
    <property type="entry name" value="SAP"/>
    <property type="match status" value="1"/>
</dbReference>
<keyword evidence="3" id="KW-1185">Reference proteome</keyword>
<dbReference type="InterPro" id="IPR003034">
    <property type="entry name" value="SAP_dom"/>
</dbReference>
<dbReference type="Gene3D" id="1.10.720.30">
    <property type="entry name" value="SAP domain"/>
    <property type="match status" value="1"/>
</dbReference>
<dbReference type="RefSeq" id="WP_008538269.1">
    <property type="nucleotide sequence ID" value="NZ_JH601090.1"/>
</dbReference>
<comment type="caution">
    <text evidence="2">The sequence shown here is derived from an EMBL/GenBank/DDBJ whole genome shotgun (WGS) entry which is preliminary data.</text>
</comment>
<protein>
    <recommendedName>
        <fullName evidence="1">SAP domain-containing protein</fullName>
    </recommendedName>
</protein>
<dbReference type="EMBL" id="ADMB01000047">
    <property type="protein sequence ID" value="EHR37685.1"/>
    <property type="molecule type" value="Genomic_DNA"/>
</dbReference>
<dbReference type="Proteomes" id="UP000005963">
    <property type="component" value="Unassembled WGS sequence"/>
</dbReference>
<gene>
    <name evidence="2" type="ORF">HMPREF9454_00989</name>
</gene>
<evidence type="ECO:0000259" key="1">
    <source>
        <dbReference type="PROSITE" id="PS50800"/>
    </source>
</evidence>
<sequence>MNNTSIYKPLSLKEVFALDYFYNRPIDTTLPDYKLSEIGSDYKSTLKKLITNGYLRKSTLYEELEFLTIPELKNILKSKQLKVSGKKSILLERIFSNFKQEELQYYIKNSFYILTEQGKNTLSQYEIYLINNNYFDFSIAIIEEYRNLLKKQNPNITTKEILYTICNHQIEESFQNKDFSFTGLWGILSNEAIYMSKNGDSKEALQRFIQFIALHLSGCKELKKNCPHITDYKRNYFTDSYVSEIHKNAIASNILYTNFDTFILAVLDEFLPKLPFSYYKAETIAYIIKTYLNGKTIDFTELKPDYILTSKKEHELHSMFGGFSFKTKSQNNTDDFVKNLKDWLKNPQSQPEIEEWYQNNKDKFK</sequence>
<feature type="domain" description="SAP" evidence="1">
    <location>
        <begin position="64"/>
        <end position="98"/>
    </location>
</feature>
<name>A0ABP2NL20_9FIRM</name>
<proteinExistence type="predicted"/>
<evidence type="ECO:0000313" key="3">
    <source>
        <dbReference type="Proteomes" id="UP000005963"/>
    </source>
</evidence>
<evidence type="ECO:0000313" key="2">
    <source>
        <dbReference type="EMBL" id="EHR37685.1"/>
    </source>
</evidence>